<dbReference type="InterPro" id="IPR052367">
    <property type="entry name" value="Thiosulfate_ST/Rhodanese-like"/>
</dbReference>
<feature type="signal peptide" evidence="1">
    <location>
        <begin position="1"/>
        <end position="19"/>
    </location>
</feature>
<dbReference type="SUPFAM" id="SSF52821">
    <property type="entry name" value="Rhodanese/Cell cycle control phosphatase"/>
    <property type="match status" value="1"/>
</dbReference>
<proteinExistence type="predicted"/>
<dbReference type="Gene3D" id="3.40.250.10">
    <property type="entry name" value="Rhodanese-like domain"/>
    <property type="match status" value="1"/>
</dbReference>
<sequence length="121" mass="14049">MKRALILTLLLTIFTTSYSCGQQKDKEYLLNKDSFEKVIEQKNTQLVDVRTPKEFKEGTIDNAENVDFLSEDFLDNMQKYNKEEPIYIFCKSGKRSAKARQALLDNGFKAVYELDGGYTIW</sequence>
<evidence type="ECO:0000313" key="4">
    <source>
        <dbReference type="Proteomes" id="UP000488936"/>
    </source>
</evidence>
<evidence type="ECO:0000259" key="2">
    <source>
        <dbReference type="PROSITE" id="PS50206"/>
    </source>
</evidence>
<dbReference type="PANTHER" id="PTHR45431">
    <property type="entry name" value="RHODANESE-LIKE DOMAIN-CONTAINING PROTEIN 15, CHLOROPLASTIC"/>
    <property type="match status" value="1"/>
</dbReference>
<dbReference type="Pfam" id="PF00581">
    <property type="entry name" value="Rhodanese"/>
    <property type="match status" value="1"/>
</dbReference>
<evidence type="ECO:0000313" key="3">
    <source>
        <dbReference type="EMBL" id="MTH28371.1"/>
    </source>
</evidence>
<dbReference type="InterPro" id="IPR036873">
    <property type="entry name" value="Rhodanese-like_dom_sf"/>
</dbReference>
<dbReference type="SMART" id="SM00450">
    <property type="entry name" value="RHOD"/>
    <property type="match status" value="1"/>
</dbReference>
<protein>
    <submittedName>
        <fullName evidence="3">Rhodanese-like domain-containing protein</fullName>
    </submittedName>
</protein>
<dbReference type="OrthoDB" id="1450994at2"/>
<evidence type="ECO:0000256" key="1">
    <source>
        <dbReference type="SAM" id="SignalP"/>
    </source>
</evidence>
<keyword evidence="1" id="KW-0732">Signal</keyword>
<dbReference type="PROSITE" id="PS50206">
    <property type="entry name" value="RHODANESE_3"/>
    <property type="match status" value="1"/>
</dbReference>
<name>A0A7K1GH62_9FLAO</name>
<dbReference type="EMBL" id="WMJY01000001">
    <property type="protein sequence ID" value="MTH28371.1"/>
    <property type="molecule type" value="Genomic_DNA"/>
</dbReference>
<dbReference type="RefSeq" id="WP_155034362.1">
    <property type="nucleotide sequence ID" value="NZ_JAYMMG010000024.1"/>
</dbReference>
<dbReference type="Proteomes" id="UP000488936">
    <property type="component" value="Unassembled WGS sequence"/>
</dbReference>
<feature type="domain" description="Rhodanese" evidence="2">
    <location>
        <begin position="40"/>
        <end position="121"/>
    </location>
</feature>
<dbReference type="CDD" id="cd00158">
    <property type="entry name" value="RHOD"/>
    <property type="match status" value="1"/>
</dbReference>
<accession>A0A7K1GH62</accession>
<reference evidence="3 4" key="1">
    <citation type="journal article" date="2006" name="Int. J. Syst. Evol. Microbiol.">
        <title>Myroides pelagicus sp. nov., isolated from seawater in Thailand.</title>
        <authorList>
            <person name="Yoon J."/>
            <person name="Maneerat S."/>
            <person name="Kawai F."/>
            <person name="Yokota A."/>
        </authorList>
    </citation>
    <scope>NUCLEOTIDE SEQUENCE [LARGE SCALE GENOMIC DNA]</scope>
    <source>
        <strain evidence="3 4">SM1T</strain>
    </source>
</reference>
<dbReference type="PROSITE" id="PS51257">
    <property type="entry name" value="PROKAR_LIPOPROTEIN"/>
    <property type="match status" value="1"/>
</dbReference>
<comment type="caution">
    <text evidence="3">The sequence shown here is derived from an EMBL/GenBank/DDBJ whole genome shotgun (WGS) entry which is preliminary data.</text>
</comment>
<gene>
    <name evidence="3" type="ORF">GJV77_00320</name>
</gene>
<dbReference type="PANTHER" id="PTHR45431:SF3">
    <property type="entry name" value="RHODANESE-LIKE DOMAIN-CONTAINING PROTEIN 15, CHLOROPLASTIC"/>
    <property type="match status" value="1"/>
</dbReference>
<feature type="chain" id="PRO_5029653067" evidence="1">
    <location>
        <begin position="20"/>
        <end position="121"/>
    </location>
</feature>
<organism evidence="3 4">
    <name type="scientific">Myroides pelagicus</name>
    <dbReference type="NCBI Taxonomy" id="270914"/>
    <lineage>
        <taxon>Bacteria</taxon>
        <taxon>Pseudomonadati</taxon>
        <taxon>Bacteroidota</taxon>
        <taxon>Flavobacteriia</taxon>
        <taxon>Flavobacteriales</taxon>
        <taxon>Flavobacteriaceae</taxon>
        <taxon>Myroides</taxon>
    </lineage>
</organism>
<dbReference type="AlphaFoldDB" id="A0A7K1GH62"/>
<keyword evidence="4" id="KW-1185">Reference proteome</keyword>
<dbReference type="InterPro" id="IPR001763">
    <property type="entry name" value="Rhodanese-like_dom"/>
</dbReference>